<evidence type="ECO:0000259" key="3">
    <source>
        <dbReference type="PROSITE" id="PS50249"/>
    </source>
</evidence>
<dbReference type="GO" id="GO:0043161">
    <property type="term" value="P:proteasome-mediated ubiquitin-dependent protein catabolic process"/>
    <property type="evidence" value="ECO:0007669"/>
    <property type="project" value="TreeGrafter"/>
</dbReference>
<dbReference type="InterPro" id="IPR037518">
    <property type="entry name" value="MPN"/>
</dbReference>
<name>A0AAU9JQC1_9CILI</name>
<dbReference type="Pfam" id="PF13012">
    <property type="entry name" value="MitMem_reg"/>
    <property type="match status" value="1"/>
</dbReference>
<dbReference type="SMART" id="SM00232">
    <property type="entry name" value="JAB_MPN"/>
    <property type="match status" value="1"/>
</dbReference>
<accession>A0AAU9JQC1</accession>
<dbReference type="PANTHER" id="PTHR10540">
    <property type="entry name" value="EUKARYOTIC TRANSLATION INITIATION FACTOR 3 SUBUNIT F-RELATED"/>
    <property type="match status" value="1"/>
</dbReference>
<dbReference type="InterPro" id="IPR000555">
    <property type="entry name" value="JAMM/MPN+_dom"/>
</dbReference>
<proteinExistence type="inferred from homology"/>
<dbReference type="Gene3D" id="3.40.140.10">
    <property type="entry name" value="Cytidine Deaminase, domain 2"/>
    <property type="match status" value="1"/>
</dbReference>
<keyword evidence="2" id="KW-0647">Proteasome</keyword>
<evidence type="ECO:0000256" key="2">
    <source>
        <dbReference type="ARBA" id="ARBA00022942"/>
    </source>
</evidence>
<dbReference type="Proteomes" id="UP001162131">
    <property type="component" value="Unassembled WGS sequence"/>
</dbReference>
<organism evidence="4 5">
    <name type="scientific">Blepharisma stoltei</name>
    <dbReference type="NCBI Taxonomy" id="1481888"/>
    <lineage>
        <taxon>Eukaryota</taxon>
        <taxon>Sar</taxon>
        <taxon>Alveolata</taxon>
        <taxon>Ciliophora</taxon>
        <taxon>Postciliodesmatophora</taxon>
        <taxon>Heterotrichea</taxon>
        <taxon>Heterotrichida</taxon>
        <taxon>Blepharismidae</taxon>
        <taxon>Blepharisma</taxon>
    </lineage>
</organism>
<dbReference type="PROSITE" id="PS50249">
    <property type="entry name" value="MPN"/>
    <property type="match status" value="1"/>
</dbReference>
<dbReference type="PANTHER" id="PTHR10540:SF7">
    <property type="entry name" value="26S PROTEASOME NON-ATPASE REGULATORY SUBUNIT 7"/>
    <property type="match status" value="1"/>
</dbReference>
<dbReference type="InterPro" id="IPR033858">
    <property type="entry name" value="MPN_RPN7_8"/>
</dbReference>
<dbReference type="Pfam" id="PF01398">
    <property type="entry name" value="JAB"/>
    <property type="match status" value="1"/>
</dbReference>
<dbReference type="CDD" id="cd08062">
    <property type="entry name" value="MPN_RPN7_8"/>
    <property type="match status" value="1"/>
</dbReference>
<gene>
    <name evidence="4" type="ORF">BSTOLATCC_MIC33001</name>
</gene>
<sequence length="277" mass="31179">MQKIEEVVVHPLVLLSVVDHFNRVAKEMSNKRVAGVLLGEVWKGRLDVSNSFAVPFEEDSQDAKVWFLDHNYLDEMFGMYKRINAREKIVGWYSTGPGVKAPDIQINESFKQYVPNPILVVIDVKAAETLELPAQAYYSKEDVNEDGNIVKNFVHVPTMLGASEAEDVGVEHLLRDVRDVAATSLATETQHKIAALKAMLSRLTEIQDYLQEVLDGRKANNEIFHKLQEVLNLLPNTSVLNQAFAVDENNSYLSLYLASITRTVLSLHSLITNKTKK</sequence>
<dbReference type="InterPro" id="IPR024969">
    <property type="entry name" value="EIF3F/CSN6-like_C"/>
</dbReference>
<dbReference type="GO" id="GO:0005838">
    <property type="term" value="C:proteasome regulatory particle"/>
    <property type="evidence" value="ECO:0007669"/>
    <property type="project" value="InterPro"/>
</dbReference>
<protein>
    <recommendedName>
        <fullName evidence="3">MPN domain-containing protein</fullName>
    </recommendedName>
</protein>
<evidence type="ECO:0000313" key="5">
    <source>
        <dbReference type="Proteomes" id="UP001162131"/>
    </source>
</evidence>
<reference evidence="4" key="1">
    <citation type="submission" date="2021-09" db="EMBL/GenBank/DDBJ databases">
        <authorList>
            <consortium name="AG Swart"/>
            <person name="Singh M."/>
            <person name="Singh A."/>
            <person name="Seah K."/>
            <person name="Emmerich C."/>
        </authorList>
    </citation>
    <scope>NUCLEOTIDE SEQUENCE</scope>
    <source>
        <strain evidence="4">ATCC30299</strain>
    </source>
</reference>
<evidence type="ECO:0000313" key="4">
    <source>
        <dbReference type="EMBL" id="CAG9323099.1"/>
    </source>
</evidence>
<dbReference type="AlphaFoldDB" id="A0AAU9JQC1"/>
<dbReference type="GO" id="GO:0008237">
    <property type="term" value="F:metallopeptidase activity"/>
    <property type="evidence" value="ECO:0007669"/>
    <property type="project" value="InterPro"/>
</dbReference>
<dbReference type="EMBL" id="CAJZBQ010000033">
    <property type="protein sequence ID" value="CAG9323099.1"/>
    <property type="molecule type" value="Genomic_DNA"/>
</dbReference>
<evidence type="ECO:0000256" key="1">
    <source>
        <dbReference type="ARBA" id="ARBA00008568"/>
    </source>
</evidence>
<comment type="caution">
    <text evidence="4">The sequence shown here is derived from an EMBL/GenBank/DDBJ whole genome shotgun (WGS) entry which is preliminary data.</text>
</comment>
<feature type="domain" description="MPN" evidence="3">
    <location>
        <begin position="7"/>
        <end position="146"/>
    </location>
</feature>
<keyword evidence="5" id="KW-1185">Reference proteome</keyword>
<comment type="similarity">
    <text evidence="1">Belongs to the peptidase M67A family.</text>
</comment>